<evidence type="ECO:0000256" key="1">
    <source>
        <dbReference type="SAM" id="MobiDB-lite"/>
    </source>
</evidence>
<reference evidence="3 4" key="1">
    <citation type="submission" date="2019-02" db="EMBL/GenBank/DDBJ databases">
        <title>Deep-cultivation of Planctomycetes and their phenomic and genomic characterization uncovers novel biology.</title>
        <authorList>
            <person name="Wiegand S."/>
            <person name="Jogler M."/>
            <person name="Boedeker C."/>
            <person name="Pinto D."/>
            <person name="Vollmers J."/>
            <person name="Rivas-Marin E."/>
            <person name="Kohn T."/>
            <person name="Peeters S.H."/>
            <person name="Heuer A."/>
            <person name="Rast P."/>
            <person name="Oberbeckmann S."/>
            <person name="Bunk B."/>
            <person name="Jeske O."/>
            <person name="Meyerdierks A."/>
            <person name="Storesund J.E."/>
            <person name="Kallscheuer N."/>
            <person name="Luecker S."/>
            <person name="Lage O.M."/>
            <person name="Pohl T."/>
            <person name="Merkel B.J."/>
            <person name="Hornburger P."/>
            <person name="Mueller R.-W."/>
            <person name="Bruemmer F."/>
            <person name="Labrenz M."/>
            <person name="Spormann A.M."/>
            <person name="Op den Camp H."/>
            <person name="Overmann J."/>
            <person name="Amann R."/>
            <person name="Jetten M.S.M."/>
            <person name="Mascher T."/>
            <person name="Medema M.H."/>
            <person name="Devos D.P."/>
            <person name="Kaster A.-K."/>
            <person name="Ovreas L."/>
            <person name="Rohde M."/>
            <person name="Galperin M.Y."/>
            <person name="Jogler C."/>
        </authorList>
    </citation>
    <scope>NUCLEOTIDE SEQUENCE [LARGE SCALE GENOMIC DNA]</scope>
    <source>
        <strain evidence="3 4">Spa11</strain>
    </source>
</reference>
<name>A0A518KF24_9BACT</name>
<keyword evidence="4" id="KW-1185">Reference proteome</keyword>
<dbReference type="Gene3D" id="3.40.50.300">
    <property type="entry name" value="P-loop containing nucleotide triphosphate hydrolases"/>
    <property type="match status" value="1"/>
</dbReference>
<dbReference type="Proteomes" id="UP000316426">
    <property type="component" value="Chromosome"/>
</dbReference>
<protein>
    <recommendedName>
        <fullName evidence="2">AAA+ ATPase domain-containing protein</fullName>
    </recommendedName>
</protein>
<dbReference type="InterPro" id="IPR003593">
    <property type="entry name" value="AAA+_ATPase"/>
</dbReference>
<sequence length="466" mass="50542">MSFVNSSLESALPPDLAAALAKRAAANAPQLPGAMPASAPARHRVADAQEPFPPPPPEPRDLAEAGLTEGAVDALLMKTLLGRVTASGADLARQSCLSHAIVTAALARMRDELLVVIKGQALGGDYSYQLSEAGHTRARQHAEHGAYADAAPVPLAAYERAIRAQAVGQTRVTVETLRQAFDEMTLGESMLSLLAQAVSDGRGLFLYGAPGNGKTTIAEHVCGAFGKHLWIPRAISIGGDVLKLFDESCHQPIESEELQGVRYDRRWVLIKRPTVVVGGELTLEQLDPAFNAASGVSEAPVQMKANGGVLVIDDFGRQRVSSTELLNRLIVPLEKQFDYLSLASGRQARVPFEMLCVLSTNLEPSQLVDEAFLRRIPYKVEVDNPTPTQFRDLFRHYAKQLGIELPSGAVETLMSEHYAPSERPLRFCHPRDLLRQAKNYCTVHDRPMVADTESLGAAVRNYFAGL</sequence>
<dbReference type="EMBL" id="CP036349">
    <property type="protein sequence ID" value="QDV76388.1"/>
    <property type="molecule type" value="Genomic_DNA"/>
</dbReference>
<evidence type="ECO:0000313" key="3">
    <source>
        <dbReference type="EMBL" id="QDV76388.1"/>
    </source>
</evidence>
<gene>
    <name evidence="3" type="ORF">Spa11_46180</name>
</gene>
<accession>A0A518KF24</accession>
<proteinExistence type="predicted"/>
<dbReference type="SMART" id="SM00382">
    <property type="entry name" value="AAA"/>
    <property type="match status" value="1"/>
</dbReference>
<feature type="domain" description="AAA+ ATPase" evidence="2">
    <location>
        <begin position="200"/>
        <end position="386"/>
    </location>
</feature>
<dbReference type="RefSeq" id="WP_145116827.1">
    <property type="nucleotide sequence ID" value="NZ_CP036349.1"/>
</dbReference>
<organism evidence="3 4">
    <name type="scientific">Botrimarina mediterranea</name>
    <dbReference type="NCBI Taxonomy" id="2528022"/>
    <lineage>
        <taxon>Bacteria</taxon>
        <taxon>Pseudomonadati</taxon>
        <taxon>Planctomycetota</taxon>
        <taxon>Planctomycetia</taxon>
        <taxon>Pirellulales</taxon>
        <taxon>Lacipirellulaceae</taxon>
        <taxon>Botrimarina</taxon>
    </lineage>
</organism>
<dbReference type="KEGG" id="bmei:Spa11_46180"/>
<evidence type="ECO:0000259" key="2">
    <source>
        <dbReference type="SMART" id="SM00382"/>
    </source>
</evidence>
<evidence type="ECO:0000313" key="4">
    <source>
        <dbReference type="Proteomes" id="UP000316426"/>
    </source>
</evidence>
<dbReference type="SUPFAM" id="SSF52540">
    <property type="entry name" value="P-loop containing nucleoside triphosphate hydrolases"/>
    <property type="match status" value="1"/>
</dbReference>
<dbReference type="AlphaFoldDB" id="A0A518KF24"/>
<dbReference type="InterPro" id="IPR027417">
    <property type="entry name" value="P-loop_NTPase"/>
</dbReference>
<feature type="region of interest" description="Disordered" evidence="1">
    <location>
        <begin position="30"/>
        <end position="63"/>
    </location>
</feature>